<dbReference type="RefSeq" id="WP_219536648.1">
    <property type="nucleotide sequence ID" value="NZ_JAHKRM010000031.1"/>
</dbReference>
<name>A0ABW4GWE2_9ACTN</name>
<proteinExistence type="predicted"/>
<gene>
    <name evidence="1" type="ORF">ACFSJ0_58605</name>
</gene>
<dbReference type="EMBL" id="JBHUCM010000070">
    <property type="protein sequence ID" value="MFD1546945.1"/>
    <property type="molecule type" value="Genomic_DNA"/>
</dbReference>
<dbReference type="Proteomes" id="UP001597097">
    <property type="component" value="Unassembled WGS sequence"/>
</dbReference>
<organism evidence="1 2">
    <name type="scientific">Nonomuraea guangzhouensis</name>
    <dbReference type="NCBI Taxonomy" id="1291555"/>
    <lineage>
        <taxon>Bacteria</taxon>
        <taxon>Bacillati</taxon>
        <taxon>Actinomycetota</taxon>
        <taxon>Actinomycetes</taxon>
        <taxon>Streptosporangiales</taxon>
        <taxon>Streptosporangiaceae</taxon>
        <taxon>Nonomuraea</taxon>
    </lineage>
</organism>
<evidence type="ECO:0000313" key="2">
    <source>
        <dbReference type="Proteomes" id="UP001597097"/>
    </source>
</evidence>
<reference evidence="2" key="1">
    <citation type="journal article" date="2019" name="Int. J. Syst. Evol. Microbiol.">
        <title>The Global Catalogue of Microorganisms (GCM) 10K type strain sequencing project: providing services to taxonomists for standard genome sequencing and annotation.</title>
        <authorList>
            <consortium name="The Broad Institute Genomics Platform"/>
            <consortium name="The Broad Institute Genome Sequencing Center for Infectious Disease"/>
            <person name="Wu L."/>
            <person name="Ma J."/>
        </authorList>
    </citation>
    <scope>NUCLEOTIDE SEQUENCE [LARGE SCALE GENOMIC DNA]</scope>
    <source>
        <strain evidence="2">CGMCC 1.15399</strain>
    </source>
</reference>
<evidence type="ECO:0000313" key="1">
    <source>
        <dbReference type="EMBL" id="MFD1546945.1"/>
    </source>
</evidence>
<sequence length="105" mass="11596">MGIDTQVIAEYQAAMAGRKAIESAGEFVEDLLAGPVEPAWTAHCNACESNTCGYTIESGDLRTYKDLVKWTAHLMGKTWFAATGWDHMLESLIQGTDTRIREVSR</sequence>
<accession>A0ABW4GWE2</accession>
<protein>
    <submittedName>
        <fullName evidence="1">Uncharacterized protein</fullName>
    </submittedName>
</protein>
<comment type="caution">
    <text evidence="1">The sequence shown here is derived from an EMBL/GenBank/DDBJ whole genome shotgun (WGS) entry which is preliminary data.</text>
</comment>
<keyword evidence="2" id="KW-1185">Reference proteome</keyword>